<dbReference type="PANTHER" id="PTHR46401:SF2">
    <property type="entry name" value="GLYCOSYLTRANSFERASE WBBK-RELATED"/>
    <property type="match status" value="1"/>
</dbReference>
<proteinExistence type="predicted"/>
<name>A0A1W1XXY6_9CLOT</name>
<dbReference type="Gene3D" id="3.40.50.2000">
    <property type="entry name" value="Glycogen Phosphorylase B"/>
    <property type="match status" value="2"/>
</dbReference>
<keyword evidence="5" id="KW-1185">Reference proteome</keyword>
<dbReference type="EMBL" id="FWXH01000030">
    <property type="protein sequence ID" value="SMC28829.1"/>
    <property type="molecule type" value="Genomic_DNA"/>
</dbReference>
<dbReference type="InterPro" id="IPR028098">
    <property type="entry name" value="Glyco_trans_4-like_N"/>
</dbReference>
<dbReference type="SUPFAM" id="SSF53756">
    <property type="entry name" value="UDP-Glycosyltransferase/glycogen phosphorylase"/>
    <property type="match status" value="1"/>
</dbReference>
<dbReference type="Pfam" id="PF13439">
    <property type="entry name" value="Glyco_transf_4"/>
    <property type="match status" value="1"/>
</dbReference>
<evidence type="ECO:0000259" key="3">
    <source>
        <dbReference type="Pfam" id="PF13439"/>
    </source>
</evidence>
<dbReference type="GO" id="GO:0016757">
    <property type="term" value="F:glycosyltransferase activity"/>
    <property type="evidence" value="ECO:0007669"/>
    <property type="project" value="InterPro"/>
</dbReference>
<protein>
    <submittedName>
        <fullName evidence="4">Glycosyltransferase involved in cell wall bisynthesis</fullName>
    </submittedName>
</protein>
<dbReference type="FunFam" id="3.40.50.2000:FF:000119">
    <property type="entry name" value="Glycosyl transferase group 1"/>
    <property type="match status" value="1"/>
</dbReference>
<dbReference type="OrthoDB" id="9797829at2"/>
<dbReference type="CDD" id="cd03809">
    <property type="entry name" value="GT4_MtfB-like"/>
    <property type="match status" value="1"/>
</dbReference>
<dbReference type="Pfam" id="PF00534">
    <property type="entry name" value="Glycos_transf_1"/>
    <property type="match status" value="1"/>
</dbReference>
<evidence type="ECO:0000313" key="4">
    <source>
        <dbReference type="EMBL" id="SMC28829.1"/>
    </source>
</evidence>
<dbReference type="AlphaFoldDB" id="A0A1W1XXY6"/>
<dbReference type="STRING" id="1121291.SAMN02745134_03671"/>
<dbReference type="GO" id="GO:0009103">
    <property type="term" value="P:lipopolysaccharide biosynthetic process"/>
    <property type="evidence" value="ECO:0007669"/>
    <property type="project" value="TreeGrafter"/>
</dbReference>
<sequence length="381" mass="43633">MKIAFDARGINWYRGTGIGTYTENLLKNLLTLDKINKYTLFWSGADYEMFQKSNTNVKMASKRYHRFFQEHYFPLDIKSNNVDIYHIPQNGIGLSENINCLKVVTIHDLIPYIMPETVGRGYLIKFLKDMPRIIDMSDAIITVSECSKLDILKFFPVDPNKIFVTPLAADKIYTPLNKKYCKDYINKKYGINYNFILYIGGFSSRKNVSLLIKAFEKIKPELDEDINLLICGAKKDEIENLEKISKNSKVSSNIVFTDYIENHDLPIFYNAAKIFVYPSLYEGFGLPPLEAMKCGTPVITSNIPSIREIVGSGAIMINPSDIDELCSNIYSLLTNNDKLKKLSEKALIEAENFSWLKTAEKTLKVYNTLFENKLQTNTNLD</sequence>
<accession>A0A1W1XXY6</accession>
<dbReference type="RefSeq" id="WP_084117660.1">
    <property type="nucleotide sequence ID" value="NZ_FWXH01000030.1"/>
</dbReference>
<dbReference type="InterPro" id="IPR001296">
    <property type="entry name" value="Glyco_trans_1"/>
</dbReference>
<dbReference type="PANTHER" id="PTHR46401">
    <property type="entry name" value="GLYCOSYLTRANSFERASE WBBK-RELATED"/>
    <property type="match status" value="1"/>
</dbReference>
<gene>
    <name evidence="4" type="ORF">SAMN02745134_03671</name>
</gene>
<keyword evidence="1 4" id="KW-0808">Transferase</keyword>
<evidence type="ECO:0000256" key="1">
    <source>
        <dbReference type="ARBA" id="ARBA00022679"/>
    </source>
</evidence>
<feature type="domain" description="Glycosyltransferase subfamily 4-like N-terminal" evidence="3">
    <location>
        <begin position="17"/>
        <end position="168"/>
    </location>
</feature>
<reference evidence="4 5" key="1">
    <citation type="submission" date="2017-04" db="EMBL/GenBank/DDBJ databases">
        <authorList>
            <person name="Afonso C.L."/>
            <person name="Miller P.J."/>
            <person name="Scott M.A."/>
            <person name="Spackman E."/>
            <person name="Goraichik I."/>
            <person name="Dimitrov K.M."/>
            <person name="Suarez D.L."/>
            <person name="Swayne D.E."/>
        </authorList>
    </citation>
    <scope>NUCLEOTIDE SEQUENCE [LARGE SCALE GENOMIC DNA]</scope>
    <source>
        <strain evidence="4 5">DSM 12555</strain>
    </source>
</reference>
<feature type="domain" description="Glycosyl transferase family 1" evidence="2">
    <location>
        <begin position="188"/>
        <end position="346"/>
    </location>
</feature>
<organism evidence="4 5">
    <name type="scientific">Clostridium acidisoli DSM 12555</name>
    <dbReference type="NCBI Taxonomy" id="1121291"/>
    <lineage>
        <taxon>Bacteria</taxon>
        <taxon>Bacillati</taxon>
        <taxon>Bacillota</taxon>
        <taxon>Clostridia</taxon>
        <taxon>Eubacteriales</taxon>
        <taxon>Clostridiaceae</taxon>
        <taxon>Clostridium</taxon>
    </lineage>
</organism>
<evidence type="ECO:0000259" key="2">
    <source>
        <dbReference type="Pfam" id="PF00534"/>
    </source>
</evidence>
<evidence type="ECO:0000313" key="5">
    <source>
        <dbReference type="Proteomes" id="UP000192468"/>
    </source>
</evidence>
<dbReference type="Proteomes" id="UP000192468">
    <property type="component" value="Unassembled WGS sequence"/>
</dbReference>